<reference evidence="2 3" key="1">
    <citation type="journal article" date="2020" name="Nature">
        <title>Six reference-quality genomes reveal evolution of bat adaptations.</title>
        <authorList>
            <person name="Jebb D."/>
            <person name="Huang Z."/>
            <person name="Pippel M."/>
            <person name="Hughes G.M."/>
            <person name="Lavrichenko K."/>
            <person name="Devanna P."/>
            <person name="Winkler S."/>
            <person name="Jermiin L.S."/>
            <person name="Skirmuntt E.C."/>
            <person name="Katzourakis A."/>
            <person name="Burkitt-Gray L."/>
            <person name="Ray D.A."/>
            <person name="Sullivan K.A.M."/>
            <person name="Roscito J.G."/>
            <person name="Kirilenko B.M."/>
            <person name="Davalos L.M."/>
            <person name="Corthals A.P."/>
            <person name="Power M.L."/>
            <person name="Jones G."/>
            <person name="Ransome R.D."/>
            <person name="Dechmann D.K.N."/>
            <person name="Locatelli A.G."/>
            <person name="Puechmaille S.J."/>
            <person name="Fedrigo O."/>
            <person name="Jarvis E.D."/>
            <person name="Hiller M."/>
            <person name="Vernes S.C."/>
            <person name="Myers E.W."/>
            <person name="Teeling E.C."/>
        </authorList>
    </citation>
    <scope>NUCLEOTIDE SEQUENCE [LARGE SCALE GENOMIC DNA]</scope>
    <source>
        <strain evidence="2">MMolMol1</strain>
        <tissue evidence="2">Muscle</tissue>
    </source>
</reference>
<protein>
    <recommendedName>
        <fullName evidence="4">Microseminoprotein, prostate associated</fullName>
    </recommendedName>
</protein>
<feature type="chain" id="PRO_5029553651" description="Microseminoprotein, prostate associated" evidence="1">
    <location>
        <begin position="40"/>
        <end position="145"/>
    </location>
</feature>
<evidence type="ECO:0008006" key="4">
    <source>
        <dbReference type="Google" id="ProtNLM"/>
    </source>
</evidence>
<evidence type="ECO:0000256" key="1">
    <source>
        <dbReference type="SAM" id="SignalP"/>
    </source>
</evidence>
<dbReference type="EMBL" id="JACASF010000021">
    <property type="protein sequence ID" value="KAF6407206.1"/>
    <property type="molecule type" value="Genomic_DNA"/>
</dbReference>
<dbReference type="AlphaFoldDB" id="A0A7J8C8Q4"/>
<organism evidence="2 3">
    <name type="scientific">Molossus molossus</name>
    <name type="common">Pallas' mastiff bat</name>
    <name type="synonym">Vespertilio molossus</name>
    <dbReference type="NCBI Taxonomy" id="27622"/>
    <lineage>
        <taxon>Eukaryota</taxon>
        <taxon>Metazoa</taxon>
        <taxon>Chordata</taxon>
        <taxon>Craniata</taxon>
        <taxon>Vertebrata</taxon>
        <taxon>Euteleostomi</taxon>
        <taxon>Mammalia</taxon>
        <taxon>Eutheria</taxon>
        <taxon>Laurasiatheria</taxon>
        <taxon>Chiroptera</taxon>
        <taxon>Yangochiroptera</taxon>
        <taxon>Molossidae</taxon>
        <taxon>Molossus</taxon>
    </lineage>
</organism>
<dbReference type="InParanoid" id="A0A7J8C8Q4"/>
<proteinExistence type="predicted"/>
<sequence length="145" mass="16121">MGEPGAARGRPGPRTSAGGEFRLLPCSVLFLLLLPLVFGNGSLHPPRGEVLVFRTEQWRLCGSVALDPEDSKWSCCRDVYPFYRPTQRCCQTLGIFVIPKDCKKSEAEDCGTYTQETLGMHLLTSKEPRETCNQESNGQQQLDQA</sequence>
<gene>
    <name evidence="2" type="ORF">HJG59_009887</name>
</gene>
<evidence type="ECO:0000313" key="2">
    <source>
        <dbReference type="EMBL" id="KAF6407206.1"/>
    </source>
</evidence>
<feature type="signal peptide" evidence="1">
    <location>
        <begin position="1"/>
        <end position="39"/>
    </location>
</feature>
<comment type="caution">
    <text evidence="2">The sequence shown here is derived from an EMBL/GenBank/DDBJ whole genome shotgun (WGS) entry which is preliminary data.</text>
</comment>
<keyword evidence="1" id="KW-0732">Signal</keyword>
<accession>A0A7J8C8Q4</accession>
<keyword evidence="3" id="KW-1185">Reference proteome</keyword>
<evidence type="ECO:0000313" key="3">
    <source>
        <dbReference type="Proteomes" id="UP000550707"/>
    </source>
</evidence>
<name>A0A7J8C8Q4_MOLMO</name>
<dbReference type="Proteomes" id="UP000550707">
    <property type="component" value="Unassembled WGS sequence"/>
</dbReference>